<dbReference type="PANTHER" id="PTHR30157:SF0">
    <property type="entry name" value="NADPH-DEPENDENT FERRIC-CHELATE REDUCTASE"/>
    <property type="match status" value="1"/>
</dbReference>
<feature type="region of interest" description="Disordered" evidence="1">
    <location>
        <begin position="278"/>
        <end position="313"/>
    </location>
</feature>
<evidence type="ECO:0000259" key="2">
    <source>
        <dbReference type="PROSITE" id="PS51384"/>
    </source>
</evidence>
<dbReference type="PROSITE" id="PS51384">
    <property type="entry name" value="FAD_FR"/>
    <property type="match status" value="1"/>
</dbReference>
<dbReference type="Pfam" id="PF08021">
    <property type="entry name" value="FAD_binding_9"/>
    <property type="match status" value="1"/>
</dbReference>
<proteinExistence type="predicted"/>
<dbReference type="RefSeq" id="WP_270677291.1">
    <property type="nucleotide sequence ID" value="NZ_JAQFWP010000013.1"/>
</dbReference>
<evidence type="ECO:0000256" key="1">
    <source>
        <dbReference type="SAM" id="MobiDB-lite"/>
    </source>
</evidence>
<accession>A0ABT4TJ34</accession>
<dbReference type="Proteomes" id="UP001165685">
    <property type="component" value="Unassembled WGS sequence"/>
</dbReference>
<dbReference type="InterPro" id="IPR013113">
    <property type="entry name" value="SIP_FAD-bd"/>
</dbReference>
<name>A0ABT4TJ34_9ACTN</name>
<evidence type="ECO:0000313" key="4">
    <source>
        <dbReference type="Proteomes" id="UP001165685"/>
    </source>
</evidence>
<dbReference type="Gene3D" id="2.40.30.10">
    <property type="entry name" value="Translation factors"/>
    <property type="match status" value="1"/>
</dbReference>
<dbReference type="CDD" id="cd06193">
    <property type="entry name" value="siderophore_interacting"/>
    <property type="match status" value="1"/>
</dbReference>
<dbReference type="InterPro" id="IPR007037">
    <property type="entry name" value="SIP_rossman_dom"/>
</dbReference>
<dbReference type="InterPro" id="IPR017938">
    <property type="entry name" value="Riboflavin_synthase-like_b-brl"/>
</dbReference>
<sequence>MPSFTASPNVLFDTRVCAVRRLSPGFVRLTVTGPHLGRFGPYGLDQRIKILVPDGAVPDVFGAGAGDDGLLGEAEWRARWRSLPAGDRPLLRSYTVAGVRPEKREVDIDFYLHSSPGPASALAAAALGGERVLLSGPDVRRGRPAHGIQWNPGPARRVLIAGDEAAFPAIRNILADLDPSVRADVLVEAADPADVVVAGAKEERHRPTAVLRAPDSGHGGPLVDAVADWAREHAPGAAALGPGFYAWTAAESTRVARMRDLLRGAGIAPDRVHAQGYWNSRGRTGERRAASASAGPDAVDSGAPRPVGSGSGA</sequence>
<evidence type="ECO:0000313" key="3">
    <source>
        <dbReference type="EMBL" id="MDA2804722.1"/>
    </source>
</evidence>
<reference evidence="3" key="1">
    <citation type="submission" date="2023-01" db="EMBL/GenBank/DDBJ databases">
        <title>Draft genome sequence of Nocardiopsis sp. LSu2-4 isolated from halophytes.</title>
        <authorList>
            <person name="Duangmal K."/>
            <person name="Chantavorakit T."/>
        </authorList>
    </citation>
    <scope>NUCLEOTIDE SEQUENCE</scope>
    <source>
        <strain evidence="3">LSu2-4</strain>
    </source>
</reference>
<dbReference type="PANTHER" id="PTHR30157">
    <property type="entry name" value="FERRIC REDUCTASE, NADPH-DEPENDENT"/>
    <property type="match status" value="1"/>
</dbReference>
<dbReference type="Gene3D" id="3.40.50.80">
    <property type="entry name" value="Nucleotide-binding domain of ferredoxin-NADP reductase (FNR) module"/>
    <property type="match status" value="1"/>
</dbReference>
<comment type="caution">
    <text evidence="3">The sequence shown here is derived from an EMBL/GenBank/DDBJ whole genome shotgun (WGS) entry which is preliminary data.</text>
</comment>
<dbReference type="SUPFAM" id="SSF63380">
    <property type="entry name" value="Riboflavin synthase domain-like"/>
    <property type="match status" value="1"/>
</dbReference>
<organism evidence="3 4">
    <name type="scientific">Nocardiopsis suaedae</name>
    <dbReference type="NCBI Taxonomy" id="3018444"/>
    <lineage>
        <taxon>Bacteria</taxon>
        <taxon>Bacillati</taxon>
        <taxon>Actinomycetota</taxon>
        <taxon>Actinomycetes</taxon>
        <taxon>Streptosporangiales</taxon>
        <taxon>Nocardiopsidaceae</taxon>
        <taxon>Nocardiopsis</taxon>
    </lineage>
</organism>
<dbReference type="InterPro" id="IPR039374">
    <property type="entry name" value="SIP_fam"/>
</dbReference>
<dbReference type="InterPro" id="IPR017927">
    <property type="entry name" value="FAD-bd_FR_type"/>
</dbReference>
<keyword evidence="4" id="KW-1185">Reference proteome</keyword>
<dbReference type="Pfam" id="PF04954">
    <property type="entry name" value="SIP"/>
    <property type="match status" value="1"/>
</dbReference>
<protein>
    <submittedName>
        <fullName evidence="3">Siderophore-interacting protein</fullName>
    </submittedName>
</protein>
<dbReference type="InterPro" id="IPR039261">
    <property type="entry name" value="FNR_nucleotide-bd"/>
</dbReference>
<dbReference type="EMBL" id="JAQFWP010000013">
    <property type="protein sequence ID" value="MDA2804722.1"/>
    <property type="molecule type" value="Genomic_DNA"/>
</dbReference>
<gene>
    <name evidence="3" type="ORF">O4U47_09380</name>
</gene>
<feature type="domain" description="FAD-binding FR-type" evidence="2">
    <location>
        <begin position="9"/>
        <end position="144"/>
    </location>
</feature>